<sequence>MTLTIRPVAADDRDNWSRLWDDYLAFYDTTRGTEVHDDTWARIMNPEQEMFSALAIDENGTAVGLVNYLLHRSFWDIEPRCYLNDLYVSPICRGKGAGRKMLEFVKAHTDELGVAKLYWLTAEDNKTARELYDRVAAKTPFIQYVM</sequence>
<dbReference type="EMBL" id="JAQIIO010000004">
    <property type="protein sequence ID" value="MDA5094360.1"/>
    <property type="molecule type" value="Genomic_DNA"/>
</dbReference>
<accession>A0ABT4W301</accession>
<reference evidence="4 5" key="1">
    <citation type="submission" date="2023-01" db="EMBL/GenBank/DDBJ databases">
        <authorList>
            <person name="Yoon J.-W."/>
        </authorList>
    </citation>
    <scope>NUCLEOTIDE SEQUENCE [LARGE SCALE GENOMIC DNA]</scope>
    <source>
        <strain evidence="4 5">KMU-50</strain>
    </source>
</reference>
<dbReference type="PANTHER" id="PTHR10545:SF42">
    <property type="entry name" value="ACETYLTRANSFERASE"/>
    <property type="match status" value="1"/>
</dbReference>
<proteinExistence type="predicted"/>
<dbReference type="Proteomes" id="UP001528040">
    <property type="component" value="Unassembled WGS sequence"/>
</dbReference>
<dbReference type="Gene3D" id="3.40.630.30">
    <property type="match status" value="1"/>
</dbReference>
<gene>
    <name evidence="4" type="ORF">O2N63_09710</name>
</gene>
<protein>
    <submittedName>
        <fullName evidence="4">GNAT family N-acetyltransferase</fullName>
    </submittedName>
</protein>
<evidence type="ECO:0000256" key="1">
    <source>
        <dbReference type="ARBA" id="ARBA00022679"/>
    </source>
</evidence>
<organism evidence="4 5">
    <name type="scientific">Aliiroseovarius salicola</name>
    <dbReference type="NCBI Taxonomy" id="3009082"/>
    <lineage>
        <taxon>Bacteria</taxon>
        <taxon>Pseudomonadati</taxon>
        <taxon>Pseudomonadota</taxon>
        <taxon>Alphaproteobacteria</taxon>
        <taxon>Rhodobacterales</taxon>
        <taxon>Paracoccaceae</taxon>
        <taxon>Aliiroseovarius</taxon>
    </lineage>
</organism>
<evidence type="ECO:0000313" key="5">
    <source>
        <dbReference type="Proteomes" id="UP001528040"/>
    </source>
</evidence>
<feature type="domain" description="N-acetyltransferase" evidence="3">
    <location>
        <begin position="3"/>
        <end position="146"/>
    </location>
</feature>
<keyword evidence="2" id="KW-0012">Acyltransferase</keyword>
<dbReference type="InterPro" id="IPR051016">
    <property type="entry name" value="Diverse_Substrate_AcTransf"/>
</dbReference>
<keyword evidence="1" id="KW-0808">Transferase</keyword>
<dbReference type="CDD" id="cd04301">
    <property type="entry name" value="NAT_SF"/>
    <property type="match status" value="1"/>
</dbReference>
<dbReference type="Pfam" id="PF00583">
    <property type="entry name" value="Acetyltransf_1"/>
    <property type="match status" value="1"/>
</dbReference>
<dbReference type="SUPFAM" id="SSF55729">
    <property type="entry name" value="Acyl-CoA N-acyltransferases (Nat)"/>
    <property type="match status" value="1"/>
</dbReference>
<evidence type="ECO:0000313" key="4">
    <source>
        <dbReference type="EMBL" id="MDA5094360.1"/>
    </source>
</evidence>
<dbReference type="PROSITE" id="PS51186">
    <property type="entry name" value="GNAT"/>
    <property type="match status" value="1"/>
</dbReference>
<name>A0ABT4W301_9RHOB</name>
<keyword evidence="5" id="KW-1185">Reference proteome</keyword>
<dbReference type="PANTHER" id="PTHR10545">
    <property type="entry name" value="DIAMINE N-ACETYLTRANSFERASE"/>
    <property type="match status" value="1"/>
</dbReference>
<dbReference type="RefSeq" id="WP_271054064.1">
    <property type="nucleotide sequence ID" value="NZ_JAQIIO010000004.1"/>
</dbReference>
<dbReference type="InterPro" id="IPR000182">
    <property type="entry name" value="GNAT_dom"/>
</dbReference>
<evidence type="ECO:0000259" key="3">
    <source>
        <dbReference type="PROSITE" id="PS51186"/>
    </source>
</evidence>
<evidence type="ECO:0000256" key="2">
    <source>
        <dbReference type="ARBA" id="ARBA00023315"/>
    </source>
</evidence>
<comment type="caution">
    <text evidence="4">The sequence shown here is derived from an EMBL/GenBank/DDBJ whole genome shotgun (WGS) entry which is preliminary data.</text>
</comment>
<dbReference type="InterPro" id="IPR016181">
    <property type="entry name" value="Acyl_CoA_acyltransferase"/>
</dbReference>